<keyword evidence="1" id="KW-0472">Membrane</keyword>
<keyword evidence="1" id="KW-1133">Transmembrane helix</keyword>
<dbReference type="Proteomes" id="UP000028511">
    <property type="component" value="Unassembled WGS sequence"/>
</dbReference>
<reference evidence="2" key="1">
    <citation type="submission" date="2013-07" db="EMBL/GenBank/DDBJ databases">
        <title>Sub-species coevolution in mutualistic symbiosis.</title>
        <authorList>
            <person name="Murfin K."/>
            <person name="Klassen J."/>
            <person name="Lee M."/>
            <person name="Forst S."/>
            <person name="Stock P."/>
            <person name="Goodrich-Blair H."/>
        </authorList>
    </citation>
    <scope>NUCLEOTIDE SEQUENCE [LARGE SCALE GENOMIC DNA]</scope>
    <source>
        <strain evidence="2">Puntauvense</strain>
    </source>
</reference>
<sequence length="44" mass="5008">MVAYRLTYMILCMKSNFFFKGAVCIVLIVCFINKTGVVVKAICR</sequence>
<accession>A0A077MZB0</accession>
<dbReference type="HOGENOM" id="CLU_3224018_0_0_6"/>
<keyword evidence="1" id="KW-0812">Transmembrane</keyword>
<proteinExistence type="predicted"/>
<dbReference type="AlphaFoldDB" id="A0A077MZB0"/>
<feature type="transmembrane region" description="Helical" evidence="1">
    <location>
        <begin position="6"/>
        <end position="32"/>
    </location>
</feature>
<evidence type="ECO:0000256" key="1">
    <source>
        <dbReference type="SAM" id="Phobius"/>
    </source>
</evidence>
<comment type="caution">
    <text evidence="2">The sequence shown here is derived from an EMBL/GenBank/DDBJ whole genome shotgun (WGS) entry which is preliminary data.</text>
</comment>
<gene>
    <name evidence="2" type="ORF">XBP1_10031</name>
</gene>
<dbReference type="EMBL" id="CBSW010000001">
    <property type="protein sequence ID" value="CDG95086.1"/>
    <property type="molecule type" value="Genomic_DNA"/>
</dbReference>
<evidence type="ECO:0000313" key="2">
    <source>
        <dbReference type="EMBL" id="CDG95086.1"/>
    </source>
</evidence>
<name>A0A077MZB0_XENBV</name>
<organism evidence="2">
    <name type="scientific">Xenorhabdus bovienii str. puntauvense</name>
    <dbReference type="NCBI Taxonomy" id="1398201"/>
    <lineage>
        <taxon>Bacteria</taxon>
        <taxon>Pseudomonadati</taxon>
        <taxon>Pseudomonadota</taxon>
        <taxon>Gammaproteobacteria</taxon>
        <taxon>Enterobacterales</taxon>
        <taxon>Morganellaceae</taxon>
        <taxon>Xenorhabdus</taxon>
    </lineage>
</organism>
<protein>
    <submittedName>
        <fullName evidence="2">Uncharacterized protein</fullName>
    </submittedName>
</protein>